<evidence type="ECO:0000313" key="14">
    <source>
        <dbReference type="EMBL" id="JAS17571.1"/>
    </source>
</evidence>
<keyword evidence="10 12" id="KW-0739">Sodium transport</keyword>
<comment type="subcellular location">
    <subcellularLocation>
        <location evidence="1">Membrane</location>
        <topology evidence="1">Multi-pass membrane protein</topology>
    </subcellularLocation>
</comment>
<evidence type="ECO:0000256" key="1">
    <source>
        <dbReference type="ARBA" id="ARBA00004141"/>
    </source>
</evidence>
<sequence length="133" mass="15172">YYRMLNTVYHNTQNKLVLNLTENISSVLTDNGILEIALDRLPTERYKRNVVRGRMDIVVSMGGATGLFVGASFLSFVELFYYFTLRLYNNVAVIKENKEEIDNSTRAPFLVAPLDPIVKPTGKHSVATFQYFN</sequence>
<accession>A0A1B6CW28</accession>
<proteinExistence type="inferred from homology"/>
<feature type="transmembrane region" description="Helical" evidence="13">
    <location>
        <begin position="57"/>
        <end position="83"/>
    </location>
</feature>
<evidence type="ECO:0000256" key="12">
    <source>
        <dbReference type="RuleBase" id="RU000679"/>
    </source>
</evidence>
<evidence type="ECO:0000256" key="7">
    <source>
        <dbReference type="ARBA" id="ARBA00023053"/>
    </source>
</evidence>
<comment type="similarity">
    <text evidence="2 12">Belongs to the amiloride-sensitive sodium channel (TC 1.A.6) family.</text>
</comment>
<evidence type="ECO:0000256" key="5">
    <source>
        <dbReference type="ARBA" id="ARBA00022692"/>
    </source>
</evidence>
<dbReference type="GO" id="GO:0005272">
    <property type="term" value="F:sodium channel activity"/>
    <property type="evidence" value="ECO:0007669"/>
    <property type="project" value="UniProtKB-KW"/>
</dbReference>
<dbReference type="GO" id="GO:0016020">
    <property type="term" value="C:membrane"/>
    <property type="evidence" value="ECO:0007669"/>
    <property type="project" value="UniProtKB-SubCell"/>
</dbReference>
<evidence type="ECO:0000256" key="3">
    <source>
        <dbReference type="ARBA" id="ARBA00022448"/>
    </source>
</evidence>
<evidence type="ECO:0000256" key="2">
    <source>
        <dbReference type="ARBA" id="ARBA00007193"/>
    </source>
</evidence>
<dbReference type="FunFam" id="1.10.287.770:FF:000012">
    <property type="entry name" value="Pickpocket 10"/>
    <property type="match status" value="1"/>
</dbReference>
<evidence type="ECO:0000256" key="6">
    <source>
        <dbReference type="ARBA" id="ARBA00022989"/>
    </source>
</evidence>
<protein>
    <submittedName>
        <fullName evidence="14">Uncharacterized protein</fullName>
    </submittedName>
</protein>
<evidence type="ECO:0000256" key="9">
    <source>
        <dbReference type="ARBA" id="ARBA00023136"/>
    </source>
</evidence>
<evidence type="ECO:0000256" key="4">
    <source>
        <dbReference type="ARBA" id="ARBA00022461"/>
    </source>
</evidence>
<feature type="non-terminal residue" evidence="14">
    <location>
        <position position="1"/>
    </location>
</feature>
<reference evidence="14" key="1">
    <citation type="submission" date="2015-12" db="EMBL/GenBank/DDBJ databases">
        <title>De novo transcriptome assembly of four potential Pierce s Disease insect vectors from Arizona vineyards.</title>
        <authorList>
            <person name="Tassone E.E."/>
        </authorList>
    </citation>
    <scope>NUCLEOTIDE SEQUENCE</scope>
</reference>
<keyword evidence="3 12" id="KW-0813">Transport</keyword>
<keyword evidence="6 13" id="KW-1133">Transmembrane helix</keyword>
<dbReference type="InterPro" id="IPR001873">
    <property type="entry name" value="ENaC"/>
</dbReference>
<evidence type="ECO:0000256" key="11">
    <source>
        <dbReference type="ARBA" id="ARBA00023303"/>
    </source>
</evidence>
<keyword evidence="9 13" id="KW-0472">Membrane</keyword>
<keyword evidence="7" id="KW-0915">Sodium</keyword>
<name>A0A1B6CW28_9HEMI</name>
<keyword evidence="8 12" id="KW-0406">Ion transport</keyword>
<dbReference type="Gene3D" id="1.10.287.770">
    <property type="entry name" value="YojJ-like"/>
    <property type="match status" value="1"/>
</dbReference>
<keyword evidence="11 12" id="KW-0407">Ion channel</keyword>
<evidence type="ECO:0000256" key="10">
    <source>
        <dbReference type="ARBA" id="ARBA00023201"/>
    </source>
</evidence>
<gene>
    <name evidence="14" type="ORF">g.16541</name>
</gene>
<dbReference type="Pfam" id="PF00858">
    <property type="entry name" value="ASC"/>
    <property type="match status" value="1"/>
</dbReference>
<dbReference type="AlphaFoldDB" id="A0A1B6CW28"/>
<evidence type="ECO:0000256" key="8">
    <source>
        <dbReference type="ARBA" id="ARBA00023065"/>
    </source>
</evidence>
<organism evidence="14">
    <name type="scientific">Clastoptera arizonana</name>
    <name type="common">Arizona spittle bug</name>
    <dbReference type="NCBI Taxonomy" id="38151"/>
    <lineage>
        <taxon>Eukaryota</taxon>
        <taxon>Metazoa</taxon>
        <taxon>Ecdysozoa</taxon>
        <taxon>Arthropoda</taxon>
        <taxon>Hexapoda</taxon>
        <taxon>Insecta</taxon>
        <taxon>Pterygota</taxon>
        <taxon>Neoptera</taxon>
        <taxon>Paraneoptera</taxon>
        <taxon>Hemiptera</taxon>
        <taxon>Auchenorrhyncha</taxon>
        <taxon>Cercopoidea</taxon>
        <taxon>Clastopteridae</taxon>
        <taxon>Clastoptera</taxon>
    </lineage>
</organism>
<keyword evidence="5 12" id="KW-0812">Transmembrane</keyword>
<evidence type="ECO:0000256" key="13">
    <source>
        <dbReference type="SAM" id="Phobius"/>
    </source>
</evidence>
<dbReference type="EMBL" id="GEDC01019727">
    <property type="protein sequence ID" value="JAS17571.1"/>
    <property type="molecule type" value="Transcribed_RNA"/>
</dbReference>
<keyword evidence="4 12" id="KW-0894">Sodium channel</keyword>